<dbReference type="Pfam" id="PF13041">
    <property type="entry name" value="PPR_2"/>
    <property type="match status" value="1"/>
</dbReference>
<evidence type="ECO:0000256" key="1">
    <source>
        <dbReference type="ARBA" id="ARBA00022737"/>
    </source>
</evidence>
<dbReference type="InterPro" id="IPR002885">
    <property type="entry name" value="PPR_rpt"/>
</dbReference>
<accession>A0A8K0MPB6</accession>
<feature type="repeat" description="PPR" evidence="2">
    <location>
        <begin position="260"/>
        <end position="296"/>
    </location>
</feature>
<keyword evidence="1" id="KW-0677">Repeat</keyword>
<dbReference type="EMBL" id="VOIH02000002">
    <property type="protein sequence ID" value="KAF3453023.1"/>
    <property type="molecule type" value="Genomic_DNA"/>
</dbReference>
<dbReference type="AlphaFoldDB" id="A0A8K0MPB6"/>
<comment type="caution">
    <text evidence="3">The sequence shown here is derived from an EMBL/GenBank/DDBJ whole genome shotgun (WGS) entry which is preliminary data.</text>
</comment>
<organism evidence="3 4">
    <name type="scientific">Rhamnella rubrinervis</name>
    <dbReference type="NCBI Taxonomy" id="2594499"/>
    <lineage>
        <taxon>Eukaryota</taxon>
        <taxon>Viridiplantae</taxon>
        <taxon>Streptophyta</taxon>
        <taxon>Embryophyta</taxon>
        <taxon>Tracheophyta</taxon>
        <taxon>Spermatophyta</taxon>
        <taxon>Magnoliopsida</taxon>
        <taxon>eudicotyledons</taxon>
        <taxon>Gunneridae</taxon>
        <taxon>Pentapetalae</taxon>
        <taxon>rosids</taxon>
        <taxon>fabids</taxon>
        <taxon>Rosales</taxon>
        <taxon>Rhamnaceae</taxon>
        <taxon>rhamnoid group</taxon>
        <taxon>Rhamneae</taxon>
        <taxon>Rhamnella</taxon>
    </lineage>
</organism>
<feature type="repeat" description="PPR" evidence="2">
    <location>
        <begin position="96"/>
        <end position="130"/>
    </location>
</feature>
<protein>
    <recommendedName>
        <fullName evidence="5">Pentatricopeptide repeat-containing protein</fullName>
    </recommendedName>
</protein>
<proteinExistence type="predicted"/>
<sequence length="506" mass="58177">MLSLSVSCVQLKHLSSAVRSILNYRHVSKITINLSVLETPCRDFKEFKQVISQMILTGFIKNTYAANRLLQFSTCELPFIHIDYSYQIFNVIENPNASIYNIMLMTYVRRNYSHRAIHFYKLMLYRNVGPNVYTYPFLIGACAVRKSHFEGEQMHNHVLKLGFDSDVDIRSIFVDMYADCCNYDDARKVFDEGPMMDSFIWYSLLEVCMRFDLDVEDMEDIYNLMPEKSAIASSFMIASFSCLGTREQVEQLINKIPENDTVSWSALINHYGELFNEMYGEALDLFIKMHANGVTIDELVLEAVWPCCIELARLDIDVRIMGKLIHSLGVKIGIECDVEFQNSLICMYSTFRNFWSAQNLFNSACWLDQSSWSYMLRSYVECGLDENVEALFESMPEKIRLHCGLIMITYYSEHDCFSESLALFQKMVGSGEISEVGWYTIIMELPCGFAFLDLGKCIHACLIKKGYSLENSLGNGSGLDGALFRMYRRSCGYERSDKRGLEEVSG</sequence>
<dbReference type="InterPro" id="IPR011990">
    <property type="entry name" value="TPR-like_helical_dom_sf"/>
</dbReference>
<dbReference type="Pfam" id="PF01535">
    <property type="entry name" value="PPR"/>
    <property type="match status" value="3"/>
</dbReference>
<evidence type="ECO:0008006" key="5">
    <source>
        <dbReference type="Google" id="ProtNLM"/>
    </source>
</evidence>
<dbReference type="Proteomes" id="UP000796880">
    <property type="component" value="Unassembled WGS sequence"/>
</dbReference>
<dbReference type="InterPro" id="IPR046960">
    <property type="entry name" value="PPR_At4g14850-like_plant"/>
</dbReference>
<evidence type="ECO:0000313" key="3">
    <source>
        <dbReference type="EMBL" id="KAF3453023.1"/>
    </source>
</evidence>
<dbReference type="GO" id="GO:0009451">
    <property type="term" value="P:RNA modification"/>
    <property type="evidence" value="ECO:0007669"/>
    <property type="project" value="InterPro"/>
</dbReference>
<keyword evidence="4" id="KW-1185">Reference proteome</keyword>
<dbReference type="OrthoDB" id="750171at2759"/>
<evidence type="ECO:0000313" key="4">
    <source>
        <dbReference type="Proteomes" id="UP000796880"/>
    </source>
</evidence>
<name>A0A8K0MPB6_9ROSA</name>
<reference evidence="3" key="1">
    <citation type="submission" date="2020-03" db="EMBL/GenBank/DDBJ databases">
        <title>A high-quality chromosome-level genome assembly of a woody plant with both climbing and erect habits, Rhamnella rubrinervis.</title>
        <authorList>
            <person name="Lu Z."/>
            <person name="Yang Y."/>
            <person name="Zhu X."/>
            <person name="Sun Y."/>
        </authorList>
    </citation>
    <scope>NUCLEOTIDE SEQUENCE</scope>
    <source>
        <strain evidence="3">BYM</strain>
        <tissue evidence="3">Leaf</tissue>
    </source>
</reference>
<gene>
    <name evidence="3" type="ORF">FNV43_RR03456</name>
</gene>
<dbReference type="PROSITE" id="PS51375">
    <property type="entry name" value="PPR"/>
    <property type="match status" value="2"/>
</dbReference>
<dbReference type="Gene3D" id="1.25.40.10">
    <property type="entry name" value="Tetratricopeptide repeat domain"/>
    <property type="match status" value="3"/>
</dbReference>
<dbReference type="PANTHER" id="PTHR47926">
    <property type="entry name" value="PENTATRICOPEPTIDE REPEAT-CONTAINING PROTEIN"/>
    <property type="match status" value="1"/>
</dbReference>
<evidence type="ECO:0000256" key="2">
    <source>
        <dbReference type="PROSITE-ProRule" id="PRU00708"/>
    </source>
</evidence>
<dbReference type="PANTHER" id="PTHR47926:SF359">
    <property type="entry name" value="PENTACOTRIPEPTIDE-REPEAT REGION OF PRORP DOMAIN-CONTAINING PROTEIN"/>
    <property type="match status" value="1"/>
</dbReference>
<dbReference type="GO" id="GO:0003723">
    <property type="term" value="F:RNA binding"/>
    <property type="evidence" value="ECO:0007669"/>
    <property type="project" value="InterPro"/>
</dbReference>